<reference evidence="2 3" key="1">
    <citation type="submission" date="2016-03" db="EMBL/GenBank/DDBJ databases">
        <title>Draft genome sequence of the Fonsecaea monophora CBS 269.37.</title>
        <authorList>
            <person name="Bombassaro A."/>
            <person name="Vinicius W.A."/>
            <person name="De Hoog S."/>
            <person name="Sun J."/>
            <person name="Souza E.M."/>
            <person name="Raittz R.T."/>
            <person name="Costa F."/>
            <person name="Leao A.C."/>
            <person name="Tadra-Sfeir M.Z."/>
            <person name="Baura V."/>
            <person name="Balsanelli E."/>
            <person name="Pedrosa F.O."/>
            <person name="Moreno L.F."/>
            <person name="Steffens M.B."/>
            <person name="Xi L."/>
            <person name="Bocca A.L."/>
            <person name="Felipe M.S."/>
            <person name="Teixeira M."/>
            <person name="Telles Filho F.Q."/>
            <person name="Azevedo C.M."/>
            <person name="Gomes R."/>
            <person name="Vicente V.A."/>
        </authorList>
    </citation>
    <scope>NUCLEOTIDE SEQUENCE [LARGE SCALE GENOMIC DNA]</scope>
    <source>
        <strain evidence="2 3">CBS 269.37</strain>
    </source>
</reference>
<protein>
    <submittedName>
        <fullName evidence="2">Uncharacterized protein</fullName>
    </submittedName>
</protein>
<organism evidence="2 3">
    <name type="scientific">Fonsecaea monophora</name>
    <dbReference type="NCBI Taxonomy" id="254056"/>
    <lineage>
        <taxon>Eukaryota</taxon>
        <taxon>Fungi</taxon>
        <taxon>Dikarya</taxon>
        <taxon>Ascomycota</taxon>
        <taxon>Pezizomycotina</taxon>
        <taxon>Eurotiomycetes</taxon>
        <taxon>Chaetothyriomycetidae</taxon>
        <taxon>Chaetothyriales</taxon>
        <taxon>Herpotrichiellaceae</taxon>
        <taxon>Fonsecaea</taxon>
    </lineage>
</organism>
<sequence>MGFVKVSGNGLRETRGNSIGFIDALSELRVMPFTGSKAVASSFLVPGSRSCRAGRRTIMLTLEEAINSGDRTTIYLLRFGLIVVVLDRSSLRAPEDDDRVEANANLKTASRVLDHVYAESGRRYGDVVARPPLVRETRKSKSTTSSNS</sequence>
<dbReference type="RefSeq" id="XP_022517042.1">
    <property type="nucleotide sequence ID" value="XM_022650428.1"/>
</dbReference>
<accession>A0A177FND4</accession>
<proteinExistence type="predicted"/>
<evidence type="ECO:0000256" key="1">
    <source>
        <dbReference type="SAM" id="MobiDB-lite"/>
    </source>
</evidence>
<evidence type="ECO:0000313" key="3">
    <source>
        <dbReference type="Proteomes" id="UP000077002"/>
    </source>
</evidence>
<evidence type="ECO:0000313" key="2">
    <source>
        <dbReference type="EMBL" id="OAG45090.1"/>
    </source>
</evidence>
<dbReference type="GeneID" id="34595620"/>
<dbReference type="OrthoDB" id="3565018at2759"/>
<feature type="region of interest" description="Disordered" evidence="1">
    <location>
        <begin position="128"/>
        <end position="148"/>
    </location>
</feature>
<keyword evidence="3" id="KW-1185">Reference proteome</keyword>
<comment type="caution">
    <text evidence="2">The sequence shown here is derived from an EMBL/GenBank/DDBJ whole genome shotgun (WGS) entry which is preliminary data.</text>
</comment>
<dbReference type="Proteomes" id="UP000077002">
    <property type="component" value="Unassembled WGS sequence"/>
</dbReference>
<name>A0A177FND4_9EURO</name>
<dbReference type="AlphaFoldDB" id="A0A177FND4"/>
<gene>
    <name evidence="2" type="ORF">AYO21_00438</name>
</gene>
<dbReference type="EMBL" id="LVKK01000002">
    <property type="protein sequence ID" value="OAG45090.1"/>
    <property type="molecule type" value="Genomic_DNA"/>
</dbReference>